<dbReference type="PROSITE" id="PS50887">
    <property type="entry name" value="GGDEF"/>
    <property type="match status" value="1"/>
</dbReference>
<dbReference type="EMBL" id="JAEPBG010000017">
    <property type="protein sequence ID" value="MBK4738172.1"/>
    <property type="molecule type" value="Genomic_DNA"/>
</dbReference>
<dbReference type="InterPro" id="IPR029787">
    <property type="entry name" value="Nucleotide_cyclase"/>
</dbReference>
<keyword evidence="4" id="KW-1185">Reference proteome</keyword>
<evidence type="ECO:0000259" key="1">
    <source>
        <dbReference type="PROSITE" id="PS50883"/>
    </source>
</evidence>
<dbReference type="NCBIfam" id="TIGR00254">
    <property type="entry name" value="GGDEF"/>
    <property type="match status" value="1"/>
</dbReference>
<dbReference type="InterPro" id="IPR043128">
    <property type="entry name" value="Rev_trsase/Diguanyl_cyclase"/>
</dbReference>
<sequence length="586" mass="63778">MANNAADDYETLMQFLYRAPVGLVQISSSGAVEMMNPMSSRLLMPLSVHGDLDNLYSVLDPIAPQLRRMAQDFAEPSGIVCEALRVGVDVGAGPGAARQVLSLSLLKLDAQRLMLSLTDVTLEVQREQEQLARKLQDAARVDLLTGMPNRAAVRERLQYLIENQAGGVHTQALLLLNCDRFRQINDALGHDGADQLLCMMAERMRATLRQNSRVLAPPALGDMVARIGADEFAVLLDGVRSARDAETIALRLLDTLHKPYSLPRQQISCNVSMGLTVLEPQAKDPDALLQDAGIAMKECKRAGGARPLLFEPAMRERAQRRGTLEAELRQALARHELFPVYQPVVGLRAAGGDGGIDRCAGVEALVRWRHPERGIIAPGEFIGIAEECGLIGELGETVLFAACVDFMRWQRELGKHAPRLVAVNVSRAQLSNEGLVGKVRAILQATGMPAHCLQLEVTESLAAQDDAMQQALHALKALGVKLALDDFGTGYSSLACLHLLPVDTVKLDRSFICQAESNSHHQVLIEATVMVAHNLGMRIVAEGVETEAQSDAVRRLGCDKGQGYFYSKPLNFDALSAWLRDSALSV</sequence>
<evidence type="ECO:0000313" key="4">
    <source>
        <dbReference type="Proteomes" id="UP000622890"/>
    </source>
</evidence>
<name>A0A934SYQ8_9BURK</name>
<dbReference type="SMART" id="SM00052">
    <property type="entry name" value="EAL"/>
    <property type="match status" value="1"/>
</dbReference>
<comment type="caution">
    <text evidence="3">The sequence shown here is derived from an EMBL/GenBank/DDBJ whole genome shotgun (WGS) entry which is preliminary data.</text>
</comment>
<dbReference type="InterPro" id="IPR001633">
    <property type="entry name" value="EAL_dom"/>
</dbReference>
<protein>
    <submittedName>
        <fullName evidence="3">Bifunctional diguanylate cyclase/phosphodiesterase</fullName>
    </submittedName>
</protein>
<dbReference type="Gene3D" id="3.30.70.270">
    <property type="match status" value="1"/>
</dbReference>
<dbReference type="Pfam" id="PF00563">
    <property type="entry name" value="EAL"/>
    <property type="match status" value="1"/>
</dbReference>
<dbReference type="Proteomes" id="UP000622890">
    <property type="component" value="Unassembled WGS sequence"/>
</dbReference>
<dbReference type="RefSeq" id="WP_200597145.1">
    <property type="nucleotide sequence ID" value="NZ_JAEPBG010000017.1"/>
</dbReference>
<evidence type="ECO:0000259" key="2">
    <source>
        <dbReference type="PROSITE" id="PS50887"/>
    </source>
</evidence>
<dbReference type="SUPFAM" id="SSF141868">
    <property type="entry name" value="EAL domain-like"/>
    <property type="match status" value="1"/>
</dbReference>
<dbReference type="CDD" id="cd01949">
    <property type="entry name" value="GGDEF"/>
    <property type="match status" value="1"/>
</dbReference>
<dbReference type="Pfam" id="PF00990">
    <property type="entry name" value="GGDEF"/>
    <property type="match status" value="1"/>
</dbReference>
<dbReference type="PANTHER" id="PTHR33121:SF70">
    <property type="entry name" value="SIGNALING PROTEIN YKOW"/>
    <property type="match status" value="1"/>
</dbReference>
<dbReference type="InterPro" id="IPR035919">
    <property type="entry name" value="EAL_sf"/>
</dbReference>
<dbReference type="SUPFAM" id="SSF55073">
    <property type="entry name" value="Nucleotide cyclase"/>
    <property type="match status" value="1"/>
</dbReference>
<gene>
    <name evidence="3" type="ORF">JJB74_26410</name>
</gene>
<dbReference type="GO" id="GO:0071111">
    <property type="term" value="F:cyclic-guanylate-specific phosphodiesterase activity"/>
    <property type="evidence" value="ECO:0007669"/>
    <property type="project" value="InterPro"/>
</dbReference>
<proteinExistence type="predicted"/>
<dbReference type="AlphaFoldDB" id="A0A934SYQ8"/>
<feature type="domain" description="GGDEF" evidence="2">
    <location>
        <begin position="169"/>
        <end position="312"/>
    </location>
</feature>
<dbReference type="SMART" id="SM00267">
    <property type="entry name" value="GGDEF"/>
    <property type="match status" value="1"/>
</dbReference>
<dbReference type="CDD" id="cd01948">
    <property type="entry name" value="EAL"/>
    <property type="match status" value="1"/>
</dbReference>
<dbReference type="Gene3D" id="3.20.20.450">
    <property type="entry name" value="EAL domain"/>
    <property type="match status" value="1"/>
</dbReference>
<dbReference type="InterPro" id="IPR000160">
    <property type="entry name" value="GGDEF_dom"/>
</dbReference>
<evidence type="ECO:0000313" key="3">
    <source>
        <dbReference type="EMBL" id="MBK4738172.1"/>
    </source>
</evidence>
<dbReference type="PANTHER" id="PTHR33121">
    <property type="entry name" value="CYCLIC DI-GMP PHOSPHODIESTERASE PDEF"/>
    <property type="match status" value="1"/>
</dbReference>
<accession>A0A934SYQ8</accession>
<dbReference type="InterPro" id="IPR050706">
    <property type="entry name" value="Cyclic-di-GMP_PDE-like"/>
</dbReference>
<feature type="domain" description="EAL" evidence="1">
    <location>
        <begin position="321"/>
        <end position="583"/>
    </location>
</feature>
<dbReference type="PROSITE" id="PS50883">
    <property type="entry name" value="EAL"/>
    <property type="match status" value="1"/>
</dbReference>
<reference evidence="3" key="1">
    <citation type="submission" date="2021-01" db="EMBL/GenBank/DDBJ databases">
        <title>Genome sequence of strain Noviherbaspirillum sp. DKR-6.</title>
        <authorList>
            <person name="Chaudhary D.K."/>
        </authorList>
    </citation>
    <scope>NUCLEOTIDE SEQUENCE</scope>
    <source>
        <strain evidence="3">DKR-6</strain>
    </source>
</reference>
<organism evidence="3 4">
    <name type="scientific">Noviherbaspirillum pedocola</name>
    <dbReference type="NCBI Taxonomy" id="2801341"/>
    <lineage>
        <taxon>Bacteria</taxon>
        <taxon>Pseudomonadati</taxon>
        <taxon>Pseudomonadota</taxon>
        <taxon>Betaproteobacteria</taxon>
        <taxon>Burkholderiales</taxon>
        <taxon>Oxalobacteraceae</taxon>
        <taxon>Noviherbaspirillum</taxon>
    </lineage>
</organism>